<feature type="signal peptide" evidence="1">
    <location>
        <begin position="1"/>
        <end position="22"/>
    </location>
</feature>
<gene>
    <name evidence="2" type="ORF">HNQ58_000638</name>
</gene>
<dbReference type="EMBL" id="JACHHX010000003">
    <property type="protein sequence ID" value="MBB5014762.1"/>
    <property type="molecule type" value="Genomic_DNA"/>
</dbReference>
<proteinExistence type="predicted"/>
<evidence type="ECO:0000256" key="1">
    <source>
        <dbReference type="SAM" id="SignalP"/>
    </source>
</evidence>
<evidence type="ECO:0000313" key="3">
    <source>
        <dbReference type="Proteomes" id="UP000519004"/>
    </source>
</evidence>
<name>A0A7W8DCW0_9GAMM</name>
<keyword evidence="3" id="KW-1185">Reference proteome</keyword>
<protein>
    <submittedName>
        <fullName evidence="2">Uncharacterized protein</fullName>
    </submittedName>
</protein>
<dbReference type="RefSeq" id="WP_183947336.1">
    <property type="nucleotide sequence ID" value="NZ_JACHHX010000003.1"/>
</dbReference>
<sequence>MRRTIRHALLPPTVALALCACADPPPPPNPPERPQTATRLREAILAPQERARAVERQALDAAERRREQIEAASGD</sequence>
<reference evidence="2 3" key="1">
    <citation type="submission" date="2020-08" db="EMBL/GenBank/DDBJ databases">
        <title>Genomic Encyclopedia of Type Strains, Phase IV (KMG-IV): sequencing the most valuable type-strain genomes for metagenomic binning, comparative biology and taxonomic classification.</title>
        <authorList>
            <person name="Goeker M."/>
        </authorList>
    </citation>
    <scope>NUCLEOTIDE SEQUENCE [LARGE SCALE GENOMIC DNA]</scope>
    <source>
        <strain evidence="2 3">DSM 25897</strain>
    </source>
</reference>
<keyword evidence="1" id="KW-0732">Signal</keyword>
<evidence type="ECO:0000313" key="2">
    <source>
        <dbReference type="EMBL" id="MBB5014762.1"/>
    </source>
</evidence>
<dbReference type="PROSITE" id="PS51257">
    <property type="entry name" value="PROKAR_LIPOPROTEIN"/>
    <property type="match status" value="1"/>
</dbReference>
<dbReference type="AlphaFoldDB" id="A0A7W8DCW0"/>
<organism evidence="2 3">
    <name type="scientific">Rehaibacterium terrae</name>
    <dbReference type="NCBI Taxonomy" id="1341696"/>
    <lineage>
        <taxon>Bacteria</taxon>
        <taxon>Pseudomonadati</taxon>
        <taxon>Pseudomonadota</taxon>
        <taxon>Gammaproteobacteria</taxon>
        <taxon>Lysobacterales</taxon>
        <taxon>Lysobacteraceae</taxon>
        <taxon>Rehaibacterium</taxon>
    </lineage>
</organism>
<accession>A0A7W8DCW0</accession>
<dbReference type="Proteomes" id="UP000519004">
    <property type="component" value="Unassembled WGS sequence"/>
</dbReference>
<comment type="caution">
    <text evidence="2">The sequence shown here is derived from an EMBL/GenBank/DDBJ whole genome shotgun (WGS) entry which is preliminary data.</text>
</comment>
<feature type="chain" id="PRO_5031524561" evidence="1">
    <location>
        <begin position="23"/>
        <end position="75"/>
    </location>
</feature>